<dbReference type="PANTHER" id="PTHR42808">
    <property type="entry name" value="HYDROXYSTEROID DEHYDROGENASE-LIKE PROTEIN 2"/>
    <property type="match status" value="1"/>
</dbReference>
<keyword evidence="7" id="KW-1185">Reference proteome</keyword>
<dbReference type="InterPro" id="IPR002347">
    <property type="entry name" value="SDR_fam"/>
</dbReference>
<dbReference type="OrthoDB" id="9810935at2"/>
<dbReference type="EMBL" id="BBWV01000001">
    <property type="protein sequence ID" value="GAO42065.1"/>
    <property type="molecule type" value="Genomic_DNA"/>
</dbReference>
<evidence type="ECO:0000256" key="1">
    <source>
        <dbReference type="ARBA" id="ARBA00004275"/>
    </source>
</evidence>
<dbReference type="SUPFAM" id="SSF51735">
    <property type="entry name" value="NAD(P)-binding Rossmann-fold domains"/>
    <property type="match status" value="1"/>
</dbReference>
<proteinExistence type="inferred from homology"/>
<evidence type="ECO:0000313" key="6">
    <source>
        <dbReference type="EMBL" id="GAO42065.1"/>
    </source>
</evidence>
<name>A0A0E9MY59_9BACT</name>
<keyword evidence="5" id="KW-0576">Peroxisome</keyword>
<dbReference type="PANTHER" id="PTHR42808:SF3">
    <property type="entry name" value="HYDROXYSTEROID DEHYDROGENASE-LIKE PROTEIN 2"/>
    <property type="match status" value="1"/>
</dbReference>
<dbReference type="STRING" id="1220578.FPE01S_01_10780"/>
<evidence type="ECO:0000313" key="7">
    <source>
        <dbReference type="Proteomes" id="UP000033121"/>
    </source>
</evidence>
<protein>
    <submittedName>
        <fullName evidence="6">Putative oxidoreductase</fullName>
    </submittedName>
</protein>
<dbReference type="Pfam" id="PF00106">
    <property type="entry name" value="adh_short"/>
    <property type="match status" value="1"/>
</dbReference>
<reference evidence="6 7" key="1">
    <citation type="submission" date="2015-04" db="EMBL/GenBank/DDBJ databases">
        <title>Whole genome shotgun sequence of Flavihumibacter petaseus NBRC 106054.</title>
        <authorList>
            <person name="Miyazawa S."/>
            <person name="Hosoyama A."/>
            <person name="Hashimoto M."/>
            <person name="Noguchi M."/>
            <person name="Tsuchikane K."/>
            <person name="Ohji S."/>
            <person name="Yamazoe A."/>
            <person name="Ichikawa N."/>
            <person name="Kimura A."/>
            <person name="Fujita N."/>
        </authorList>
    </citation>
    <scope>NUCLEOTIDE SEQUENCE [LARGE SCALE GENOMIC DNA]</scope>
    <source>
        <strain evidence="6 7">NBRC 106054</strain>
    </source>
</reference>
<evidence type="ECO:0000256" key="4">
    <source>
        <dbReference type="ARBA" id="ARBA00023002"/>
    </source>
</evidence>
<evidence type="ECO:0000256" key="2">
    <source>
        <dbReference type="ARBA" id="ARBA00006484"/>
    </source>
</evidence>
<dbReference type="PRINTS" id="PR00081">
    <property type="entry name" value="GDHRDH"/>
</dbReference>
<organism evidence="6 7">
    <name type="scientific">Flavihumibacter petaseus NBRC 106054</name>
    <dbReference type="NCBI Taxonomy" id="1220578"/>
    <lineage>
        <taxon>Bacteria</taxon>
        <taxon>Pseudomonadati</taxon>
        <taxon>Bacteroidota</taxon>
        <taxon>Chitinophagia</taxon>
        <taxon>Chitinophagales</taxon>
        <taxon>Chitinophagaceae</taxon>
        <taxon>Flavihumibacter</taxon>
    </lineage>
</organism>
<accession>A0A0E9MY59</accession>
<dbReference type="PROSITE" id="PS00061">
    <property type="entry name" value="ADH_SHORT"/>
    <property type="match status" value="1"/>
</dbReference>
<sequence>MPFENKNVLITGGSRGIGKAIALRLAQAGANIAIAAKTVEPHPRLEGTIYTAAEEIRKAGAPKVVPLQVDIRYEDSIQNGVKAAADALGGIDILINNASAISLTATEQTEAKRFDLMNGINVRGTFLVSKACIPYLKDALNPHILNLSPPLNMDPRWFAPHLAYTMSKYGMSMVVFGLAEELRPSRIAANALWPRTTIATAAVENLLGGDFLVQRSRTPEIVADAAFLILQRPSFECTGNFFIDEEVLKAAGVEDFTKYAVNPTQKLMNDLFV</sequence>
<dbReference type="NCBIfam" id="NF006133">
    <property type="entry name" value="PRK08278.1"/>
    <property type="match status" value="1"/>
</dbReference>
<dbReference type="RefSeq" id="WP_046367828.1">
    <property type="nucleotide sequence ID" value="NZ_BBWV01000001.1"/>
</dbReference>
<keyword evidence="4" id="KW-0560">Oxidoreductase</keyword>
<dbReference type="GO" id="GO:0016491">
    <property type="term" value="F:oxidoreductase activity"/>
    <property type="evidence" value="ECO:0007669"/>
    <property type="project" value="UniProtKB-KW"/>
</dbReference>
<dbReference type="InterPro" id="IPR036291">
    <property type="entry name" value="NAD(P)-bd_dom_sf"/>
</dbReference>
<dbReference type="Proteomes" id="UP000033121">
    <property type="component" value="Unassembled WGS sequence"/>
</dbReference>
<dbReference type="AlphaFoldDB" id="A0A0E9MY59"/>
<dbReference type="InterPro" id="IPR020904">
    <property type="entry name" value="Sc_DH/Rdtase_CS"/>
</dbReference>
<comment type="caution">
    <text evidence="6">The sequence shown here is derived from an EMBL/GenBank/DDBJ whole genome shotgun (WGS) entry which is preliminary data.</text>
</comment>
<evidence type="ECO:0000256" key="3">
    <source>
        <dbReference type="ARBA" id="ARBA00022857"/>
    </source>
</evidence>
<comment type="similarity">
    <text evidence="2">Belongs to the short-chain dehydrogenases/reductases (SDR) family.</text>
</comment>
<dbReference type="Gene3D" id="3.40.50.720">
    <property type="entry name" value="NAD(P)-binding Rossmann-like Domain"/>
    <property type="match status" value="1"/>
</dbReference>
<evidence type="ECO:0000256" key="5">
    <source>
        <dbReference type="ARBA" id="ARBA00023140"/>
    </source>
</evidence>
<dbReference type="InterPro" id="IPR051935">
    <property type="entry name" value="HSDL2"/>
</dbReference>
<gene>
    <name evidence="6" type="ORF">FPE01S_01_10780</name>
</gene>
<comment type="subcellular location">
    <subcellularLocation>
        <location evidence="1">Peroxisome</location>
    </subcellularLocation>
</comment>
<keyword evidence="3" id="KW-0521">NADP</keyword>
<dbReference type="FunFam" id="3.40.50.720:FF:000301">
    <property type="entry name" value="Hydroxysteroid dehydrogenase like 2"/>
    <property type="match status" value="1"/>
</dbReference>